<protein>
    <submittedName>
        <fullName evidence="2">Flagellar assembly protein FliH</fullName>
    </submittedName>
</protein>
<organism evidence="2 3">
    <name type="scientific">Pacificibacter maritimus</name>
    <dbReference type="NCBI Taxonomy" id="762213"/>
    <lineage>
        <taxon>Bacteria</taxon>
        <taxon>Pseudomonadati</taxon>
        <taxon>Pseudomonadota</taxon>
        <taxon>Alphaproteobacteria</taxon>
        <taxon>Rhodobacterales</taxon>
        <taxon>Roseobacteraceae</taxon>
        <taxon>Pacificibacter</taxon>
    </lineage>
</organism>
<evidence type="ECO:0000313" key="3">
    <source>
        <dbReference type="Proteomes" id="UP000269689"/>
    </source>
</evidence>
<dbReference type="OrthoDB" id="7870971at2"/>
<reference evidence="2 3" key="1">
    <citation type="submission" date="2018-11" db="EMBL/GenBank/DDBJ databases">
        <title>Genomic Encyclopedia of Type Strains, Phase IV (KMG-IV): sequencing the most valuable type-strain genomes for metagenomic binning, comparative biology and taxonomic classification.</title>
        <authorList>
            <person name="Goeker M."/>
        </authorList>
    </citation>
    <scope>NUCLEOTIDE SEQUENCE [LARGE SCALE GENOMIC DNA]</scope>
    <source>
        <strain evidence="2 3">DSM 104731</strain>
    </source>
</reference>
<gene>
    <name evidence="2" type="ORF">EDD53_2386</name>
</gene>
<dbReference type="Proteomes" id="UP000269689">
    <property type="component" value="Unassembled WGS sequence"/>
</dbReference>
<accession>A0A3N4UHJ7</accession>
<dbReference type="RefSeq" id="WP_123793437.1">
    <property type="nucleotide sequence ID" value="NZ_RKQK01000004.1"/>
</dbReference>
<evidence type="ECO:0000256" key="1">
    <source>
        <dbReference type="SAM" id="MobiDB-lite"/>
    </source>
</evidence>
<keyword evidence="2" id="KW-0966">Cell projection</keyword>
<dbReference type="EMBL" id="RKQK01000004">
    <property type="protein sequence ID" value="RPE64627.1"/>
    <property type="molecule type" value="Genomic_DNA"/>
</dbReference>
<keyword evidence="2" id="KW-0969">Cilium</keyword>
<feature type="region of interest" description="Disordered" evidence="1">
    <location>
        <begin position="1"/>
        <end position="33"/>
    </location>
</feature>
<name>A0A3N4UHJ7_9RHOB</name>
<dbReference type="AlphaFoldDB" id="A0A3N4UHJ7"/>
<keyword evidence="3" id="KW-1185">Reference proteome</keyword>
<evidence type="ECO:0000313" key="2">
    <source>
        <dbReference type="EMBL" id="RPE64627.1"/>
    </source>
</evidence>
<sequence length="208" mass="22898">MKSLFPLEDFGAPKKRTQVSKPTPALVEPKGPTPAEIEADRMASYEQGYKAGWDDAAQSQAADQKNIGAMFARNLQELSFTFHEAKSQVMTTLEPLLTEITSKVLPQLVAKTLGQTILEELMVFAEHAADAPIQIVIAPSGRAALDDLIDTSLTIPVEILEEQTLTDGQVYLRMGEQEKKIDMDGAIERIEKAIESVYLLNQEAMKHG</sequence>
<keyword evidence="2" id="KW-0282">Flagellum</keyword>
<comment type="caution">
    <text evidence="2">The sequence shown here is derived from an EMBL/GenBank/DDBJ whole genome shotgun (WGS) entry which is preliminary data.</text>
</comment>
<proteinExistence type="predicted"/>